<dbReference type="InterPro" id="IPR005467">
    <property type="entry name" value="His_kinase_dom"/>
</dbReference>
<reference evidence="15 16" key="1">
    <citation type="submission" date="2022-04" db="EMBL/GenBank/DDBJ databases">
        <title>Halobacillus sp. isolated from saltern.</title>
        <authorList>
            <person name="Won M."/>
            <person name="Lee C.-M."/>
            <person name="Woen H.-Y."/>
            <person name="Kwon S.-W."/>
        </authorList>
    </citation>
    <scope>NUCLEOTIDE SEQUENCE [LARGE SCALE GENOMIC DNA]</scope>
    <source>
        <strain evidence="15 16">SSBR10-3</strain>
    </source>
</reference>
<dbReference type="Gene3D" id="6.10.340.10">
    <property type="match status" value="1"/>
</dbReference>
<dbReference type="RefSeq" id="WP_244710365.1">
    <property type="nucleotide sequence ID" value="NZ_CP095073.1"/>
</dbReference>
<dbReference type="Pfam" id="PF02518">
    <property type="entry name" value="HATPase_c"/>
    <property type="match status" value="1"/>
</dbReference>
<evidence type="ECO:0000256" key="5">
    <source>
        <dbReference type="ARBA" id="ARBA00022553"/>
    </source>
</evidence>
<evidence type="ECO:0000259" key="14">
    <source>
        <dbReference type="PROSITE" id="PS50885"/>
    </source>
</evidence>
<dbReference type="EC" id="2.7.13.3" evidence="3"/>
<evidence type="ECO:0000256" key="9">
    <source>
        <dbReference type="ARBA" id="ARBA00022840"/>
    </source>
</evidence>
<feature type="transmembrane region" description="Helical" evidence="12">
    <location>
        <begin position="176"/>
        <end position="195"/>
    </location>
</feature>
<evidence type="ECO:0000256" key="12">
    <source>
        <dbReference type="SAM" id="Phobius"/>
    </source>
</evidence>
<keyword evidence="11 12" id="KW-0472">Membrane</keyword>
<comment type="subcellular location">
    <subcellularLocation>
        <location evidence="2">Cell membrane</location>
        <topology evidence="2">Multi-pass membrane protein</topology>
    </subcellularLocation>
</comment>
<keyword evidence="12" id="KW-0812">Transmembrane</keyword>
<proteinExistence type="predicted"/>
<dbReference type="SMART" id="SM00304">
    <property type="entry name" value="HAMP"/>
    <property type="match status" value="1"/>
</dbReference>
<dbReference type="InterPro" id="IPR050640">
    <property type="entry name" value="Bact_2-comp_sensor_kinase"/>
</dbReference>
<dbReference type="CDD" id="cd06225">
    <property type="entry name" value="HAMP"/>
    <property type="match status" value="1"/>
</dbReference>
<dbReference type="InterPro" id="IPR003594">
    <property type="entry name" value="HATPase_dom"/>
</dbReference>
<dbReference type="Proteomes" id="UP000831787">
    <property type="component" value="Chromosome"/>
</dbReference>
<dbReference type="PANTHER" id="PTHR34220:SF7">
    <property type="entry name" value="SENSOR HISTIDINE KINASE YPDA"/>
    <property type="match status" value="1"/>
</dbReference>
<evidence type="ECO:0000256" key="6">
    <source>
        <dbReference type="ARBA" id="ARBA00022679"/>
    </source>
</evidence>
<evidence type="ECO:0000313" key="15">
    <source>
        <dbReference type="EMBL" id="UOQ44420.1"/>
    </source>
</evidence>
<evidence type="ECO:0000256" key="11">
    <source>
        <dbReference type="ARBA" id="ARBA00023136"/>
    </source>
</evidence>
<keyword evidence="6" id="KW-0808">Transferase</keyword>
<dbReference type="PROSITE" id="PS50885">
    <property type="entry name" value="HAMP"/>
    <property type="match status" value="1"/>
</dbReference>
<evidence type="ECO:0000256" key="7">
    <source>
        <dbReference type="ARBA" id="ARBA00022741"/>
    </source>
</evidence>
<dbReference type="Gene3D" id="3.30.565.10">
    <property type="entry name" value="Histidine kinase-like ATPase, C-terminal domain"/>
    <property type="match status" value="1"/>
</dbReference>
<feature type="domain" description="HAMP" evidence="14">
    <location>
        <begin position="197"/>
        <end position="250"/>
    </location>
</feature>
<evidence type="ECO:0000256" key="3">
    <source>
        <dbReference type="ARBA" id="ARBA00012438"/>
    </source>
</evidence>
<dbReference type="GO" id="GO:0016301">
    <property type="term" value="F:kinase activity"/>
    <property type="evidence" value="ECO:0007669"/>
    <property type="project" value="UniProtKB-KW"/>
</dbReference>
<accession>A0ABY4EKB4</accession>
<keyword evidence="8 15" id="KW-0418">Kinase</keyword>
<evidence type="ECO:0000256" key="10">
    <source>
        <dbReference type="ARBA" id="ARBA00023012"/>
    </source>
</evidence>
<keyword evidence="5" id="KW-0597">Phosphoprotein</keyword>
<dbReference type="PANTHER" id="PTHR34220">
    <property type="entry name" value="SENSOR HISTIDINE KINASE YPDA"/>
    <property type="match status" value="1"/>
</dbReference>
<organism evidence="15 16">
    <name type="scientific">Halobacillus salinarum</name>
    <dbReference type="NCBI Taxonomy" id="2932257"/>
    <lineage>
        <taxon>Bacteria</taxon>
        <taxon>Bacillati</taxon>
        <taxon>Bacillota</taxon>
        <taxon>Bacilli</taxon>
        <taxon>Bacillales</taxon>
        <taxon>Bacillaceae</taxon>
        <taxon>Halobacillus</taxon>
    </lineage>
</organism>
<dbReference type="SUPFAM" id="SSF55874">
    <property type="entry name" value="ATPase domain of HSP90 chaperone/DNA topoisomerase II/histidine kinase"/>
    <property type="match status" value="1"/>
</dbReference>
<dbReference type="EMBL" id="CP095073">
    <property type="protein sequence ID" value="UOQ44420.1"/>
    <property type="molecule type" value="Genomic_DNA"/>
</dbReference>
<feature type="domain" description="Histidine kinase" evidence="13">
    <location>
        <begin position="364"/>
        <end position="473"/>
    </location>
</feature>
<keyword evidence="7" id="KW-0547">Nucleotide-binding</keyword>
<dbReference type="SMART" id="SM00387">
    <property type="entry name" value="HATPase_c"/>
    <property type="match status" value="1"/>
</dbReference>
<keyword evidence="12" id="KW-1133">Transmembrane helix</keyword>
<dbReference type="Pfam" id="PF00672">
    <property type="entry name" value="HAMP"/>
    <property type="match status" value="1"/>
</dbReference>
<evidence type="ECO:0000256" key="8">
    <source>
        <dbReference type="ARBA" id="ARBA00022777"/>
    </source>
</evidence>
<dbReference type="PROSITE" id="PS50109">
    <property type="entry name" value="HIS_KIN"/>
    <property type="match status" value="1"/>
</dbReference>
<evidence type="ECO:0000256" key="2">
    <source>
        <dbReference type="ARBA" id="ARBA00004651"/>
    </source>
</evidence>
<dbReference type="InterPro" id="IPR010559">
    <property type="entry name" value="Sig_transdc_His_kin_internal"/>
</dbReference>
<sequence length="487" mass="55994">MNKIQTKLMAFFFVLILLMNGIAYFLYQGSQDNIRQYDHLLERFFLLNDVEQTTTQMFDNMTTYMIKNSPDSLDQYNEDRTKLRSLKIQLAGSIDRDQVVVENYSNMLASFLEETKQALDAYQSGQIERYSSHTQEAASISGYIQDTTLTLINNELSDYESFYHSLVLRSQWIEKMGISIFIFTLFASLLFAFWFSRDMTRPIHRLSKAAEEIASGDFSGPDIQVKTNDELKLLTETFNGMRNNIRSLIQQMKQKSEMQQLMKEMELKSLQSQVNPHFLFNTLNLISKSSYIEEAHRTGELIESVSAMLRYNLSRLDEPTTFKDELKSIKEYVFIQKARFGSRFTFNENIALTTWHTPLPVLTLQPLIENAFIHGIENKEEGGEISVISYETASAMVIEVIDDGTGMTSEQVKQWNDVHETAPVTEGSGHTTGIGLFNVIRRIEMMYEQKGLVKIKSREGKGTTIQINLPIRATKEEKESSYEVADC</sequence>
<comment type="catalytic activity">
    <reaction evidence="1">
        <text>ATP + protein L-histidine = ADP + protein N-phospho-L-histidine.</text>
        <dbReference type="EC" id="2.7.13.3"/>
    </reaction>
</comment>
<dbReference type="Pfam" id="PF06580">
    <property type="entry name" value="His_kinase"/>
    <property type="match status" value="1"/>
</dbReference>
<gene>
    <name evidence="15" type="ORF">MUN89_00010</name>
</gene>
<feature type="transmembrane region" description="Helical" evidence="12">
    <location>
        <begin position="6"/>
        <end position="27"/>
    </location>
</feature>
<dbReference type="SUPFAM" id="SSF158472">
    <property type="entry name" value="HAMP domain-like"/>
    <property type="match status" value="1"/>
</dbReference>
<dbReference type="InterPro" id="IPR003660">
    <property type="entry name" value="HAMP_dom"/>
</dbReference>
<evidence type="ECO:0000259" key="13">
    <source>
        <dbReference type="PROSITE" id="PS50109"/>
    </source>
</evidence>
<evidence type="ECO:0000313" key="16">
    <source>
        <dbReference type="Proteomes" id="UP000831787"/>
    </source>
</evidence>
<evidence type="ECO:0000256" key="1">
    <source>
        <dbReference type="ARBA" id="ARBA00000085"/>
    </source>
</evidence>
<protein>
    <recommendedName>
        <fullName evidence="3">histidine kinase</fullName>
        <ecNumber evidence="3">2.7.13.3</ecNumber>
    </recommendedName>
</protein>
<name>A0ABY4EKB4_9BACI</name>
<dbReference type="InterPro" id="IPR036890">
    <property type="entry name" value="HATPase_C_sf"/>
</dbReference>
<keyword evidence="9" id="KW-0067">ATP-binding</keyword>
<evidence type="ECO:0000256" key="4">
    <source>
        <dbReference type="ARBA" id="ARBA00022475"/>
    </source>
</evidence>
<keyword evidence="10" id="KW-0902">Two-component regulatory system</keyword>
<keyword evidence="16" id="KW-1185">Reference proteome</keyword>
<keyword evidence="4" id="KW-1003">Cell membrane</keyword>